<feature type="transmembrane region" description="Helical" evidence="1">
    <location>
        <begin position="124"/>
        <end position="144"/>
    </location>
</feature>
<keyword evidence="1" id="KW-0812">Transmembrane</keyword>
<proteinExistence type="predicted"/>
<dbReference type="AlphaFoldDB" id="A0A6B0S2U4"/>
<evidence type="ECO:0000256" key="1">
    <source>
        <dbReference type="SAM" id="Phobius"/>
    </source>
</evidence>
<organism evidence="2 3">
    <name type="scientific">Bos mutus</name>
    <name type="common">wild yak</name>
    <dbReference type="NCBI Taxonomy" id="72004"/>
    <lineage>
        <taxon>Eukaryota</taxon>
        <taxon>Metazoa</taxon>
        <taxon>Chordata</taxon>
        <taxon>Craniata</taxon>
        <taxon>Vertebrata</taxon>
        <taxon>Euteleostomi</taxon>
        <taxon>Mammalia</taxon>
        <taxon>Eutheria</taxon>
        <taxon>Laurasiatheria</taxon>
        <taxon>Artiodactyla</taxon>
        <taxon>Ruminantia</taxon>
        <taxon>Pecora</taxon>
        <taxon>Bovidae</taxon>
        <taxon>Bovinae</taxon>
        <taxon>Bos</taxon>
    </lineage>
</organism>
<evidence type="ECO:0000313" key="3">
    <source>
        <dbReference type="Proteomes" id="UP000322234"/>
    </source>
</evidence>
<accession>A0A6B0S2U4</accession>
<comment type="caution">
    <text evidence="2">The sequence shown here is derived from an EMBL/GenBank/DDBJ whole genome shotgun (WGS) entry which is preliminary data.</text>
</comment>
<protein>
    <submittedName>
        <fullName evidence="2">Uncharacterized protein</fullName>
    </submittedName>
</protein>
<dbReference type="EMBL" id="VBQZ03000119">
    <property type="protein sequence ID" value="MXQ94644.1"/>
    <property type="molecule type" value="Genomic_DNA"/>
</dbReference>
<keyword evidence="1" id="KW-0472">Membrane</keyword>
<dbReference type="Proteomes" id="UP000322234">
    <property type="component" value="Unassembled WGS sequence"/>
</dbReference>
<gene>
    <name evidence="2" type="ORF">E5288_WYG014786</name>
</gene>
<reference evidence="2" key="1">
    <citation type="submission" date="2019-10" db="EMBL/GenBank/DDBJ databases">
        <title>The sequence and de novo assembly of the wild yak genome.</title>
        <authorList>
            <person name="Liu Y."/>
        </authorList>
    </citation>
    <scope>NUCLEOTIDE SEQUENCE [LARGE SCALE GENOMIC DNA]</scope>
    <source>
        <strain evidence="2">WY2019</strain>
    </source>
</reference>
<name>A0A6B0S2U4_9CETA</name>
<evidence type="ECO:0000313" key="2">
    <source>
        <dbReference type="EMBL" id="MXQ94644.1"/>
    </source>
</evidence>
<keyword evidence="3" id="KW-1185">Reference proteome</keyword>
<feature type="transmembrane region" description="Helical" evidence="1">
    <location>
        <begin position="96"/>
        <end position="118"/>
    </location>
</feature>
<keyword evidence="1" id="KW-1133">Transmembrane helix</keyword>
<sequence>MEKQEQAKQYDKEFRQILKALVIMLVIAGVRSDLKDEKKSLCHQLDKSLYYRTECEKCSLCIRPKRETGHFDNLKLDSRNVTNSMTFATKSSNQNFIIFLNKIQTAVIDVIPFTWMAFPQFLPFVIFSILRNPLALIILAFALCKKDLSFTVSESFA</sequence>